<reference evidence="3" key="1">
    <citation type="submission" date="2016-10" db="EMBL/GenBank/DDBJ databases">
        <authorList>
            <person name="Varghese N."/>
            <person name="Submissions S."/>
        </authorList>
    </citation>
    <scope>NUCLEOTIDE SEQUENCE [LARGE SCALE GENOMIC DNA]</scope>
    <source>
        <strain evidence="3">S6-262</strain>
    </source>
</reference>
<evidence type="ECO:0000256" key="1">
    <source>
        <dbReference type="SAM" id="MobiDB-lite"/>
    </source>
</evidence>
<sequence length="117" mass="12305">MSGTDPAQRIADAEQQAALAKHRLGQTVSALQVKLNPRRLAQQAMRDAADRGGAAAMTGAEAVRRNPGAAAGVAAAAVLFLARHKVARLFRRRRKVPMGKVQPQVPLTASDDGSDLS</sequence>
<protein>
    <recommendedName>
        <fullName evidence="4">DUF3618 domain-containing protein</fullName>
    </recommendedName>
</protein>
<feature type="region of interest" description="Disordered" evidence="1">
    <location>
        <begin position="97"/>
        <end position="117"/>
    </location>
</feature>
<accession>A0A1H8EK94</accession>
<evidence type="ECO:0000313" key="2">
    <source>
        <dbReference type="EMBL" id="SEN19991.1"/>
    </source>
</evidence>
<evidence type="ECO:0008006" key="4">
    <source>
        <dbReference type="Google" id="ProtNLM"/>
    </source>
</evidence>
<gene>
    <name evidence="2" type="ORF">SAMN05192583_2217</name>
</gene>
<dbReference type="Pfam" id="PF12277">
    <property type="entry name" value="DUF3618"/>
    <property type="match status" value="1"/>
</dbReference>
<organism evidence="2 3">
    <name type="scientific">Sphingomonas gellani</name>
    <dbReference type="NCBI Taxonomy" id="1166340"/>
    <lineage>
        <taxon>Bacteria</taxon>
        <taxon>Pseudomonadati</taxon>
        <taxon>Pseudomonadota</taxon>
        <taxon>Alphaproteobacteria</taxon>
        <taxon>Sphingomonadales</taxon>
        <taxon>Sphingomonadaceae</taxon>
        <taxon>Sphingomonas</taxon>
    </lineage>
</organism>
<dbReference type="RefSeq" id="WP_093665772.1">
    <property type="nucleotide sequence ID" value="NZ_FOCF01000005.1"/>
</dbReference>
<dbReference type="EMBL" id="FOCF01000005">
    <property type="protein sequence ID" value="SEN19991.1"/>
    <property type="molecule type" value="Genomic_DNA"/>
</dbReference>
<dbReference type="STRING" id="1166340.SAMN05192583_2217"/>
<name>A0A1H8EK94_9SPHN</name>
<dbReference type="AlphaFoldDB" id="A0A1H8EK94"/>
<dbReference type="InterPro" id="IPR022062">
    <property type="entry name" value="DUF3618"/>
</dbReference>
<evidence type="ECO:0000313" key="3">
    <source>
        <dbReference type="Proteomes" id="UP000199206"/>
    </source>
</evidence>
<proteinExistence type="predicted"/>
<keyword evidence="3" id="KW-1185">Reference proteome</keyword>
<dbReference type="Proteomes" id="UP000199206">
    <property type="component" value="Unassembled WGS sequence"/>
</dbReference>